<evidence type="ECO:0000313" key="2">
    <source>
        <dbReference type="EMBL" id="KFB50525.1"/>
    </source>
</evidence>
<reference evidence="2 4" key="1">
    <citation type="journal article" date="2014" name="BMC Genomics">
        <title>Genome sequence of Anopheles sinensis provides insight into genetics basis of mosquito competence for malaria parasites.</title>
        <authorList>
            <person name="Zhou D."/>
            <person name="Zhang D."/>
            <person name="Ding G."/>
            <person name="Shi L."/>
            <person name="Hou Q."/>
            <person name="Ye Y."/>
            <person name="Xu Y."/>
            <person name="Zhou H."/>
            <person name="Xiong C."/>
            <person name="Li S."/>
            <person name="Yu J."/>
            <person name="Hong S."/>
            <person name="Yu X."/>
            <person name="Zou P."/>
            <person name="Chen C."/>
            <person name="Chang X."/>
            <person name="Wang W."/>
            <person name="Lv Y."/>
            <person name="Sun Y."/>
            <person name="Ma L."/>
            <person name="Shen B."/>
            <person name="Zhu C."/>
        </authorList>
    </citation>
    <scope>NUCLEOTIDE SEQUENCE [LARGE SCALE GENOMIC DNA]</scope>
</reference>
<sequence length="106" mass="11147">MGKKEQGPPARGAIFTHVPVGVLFALGADKGGRKNHQAAGKALRDTGGTRLETPAEENHAPHTPGGRSRQHGLFTANHPRPAESNGECGEKQGGGEGGERKDHRKE</sequence>
<keyword evidence="4" id="KW-1185">Reference proteome</keyword>
<dbReference type="Proteomes" id="UP000030765">
    <property type="component" value="Unassembled WGS sequence"/>
</dbReference>
<evidence type="ECO:0000313" key="4">
    <source>
        <dbReference type="Proteomes" id="UP000030765"/>
    </source>
</evidence>
<dbReference type="EMBL" id="ATLV01024082">
    <property type="status" value="NOT_ANNOTATED_CDS"/>
    <property type="molecule type" value="Genomic_DNA"/>
</dbReference>
<dbReference type="AlphaFoldDB" id="A0A084WJY1"/>
<evidence type="ECO:0000256" key="1">
    <source>
        <dbReference type="SAM" id="MobiDB-lite"/>
    </source>
</evidence>
<organism evidence="2">
    <name type="scientific">Anopheles sinensis</name>
    <name type="common">Mosquito</name>
    <dbReference type="NCBI Taxonomy" id="74873"/>
    <lineage>
        <taxon>Eukaryota</taxon>
        <taxon>Metazoa</taxon>
        <taxon>Ecdysozoa</taxon>
        <taxon>Arthropoda</taxon>
        <taxon>Hexapoda</taxon>
        <taxon>Insecta</taxon>
        <taxon>Pterygota</taxon>
        <taxon>Neoptera</taxon>
        <taxon>Endopterygota</taxon>
        <taxon>Diptera</taxon>
        <taxon>Nematocera</taxon>
        <taxon>Culicoidea</taxon>
        <taxon>Culicidae</taxon>
        <taxon>Anophelinae</taxon>
        <taxon>Anopheles</taxon>
    </lineage>
</organism>
<dbReference type="EnsemblMetazoa" id="ASIC018566-RA">
    <property type="protein sequence ID" value="ASIC018566-PA"/>
    <property type="gene ID" value="ASIC018566"/>
</dbReference>
<feature type="compositionally biased region" description="Basic and acidic residues" evidence="1">
    <location>
        <begin position="97"/>
        <end position="106"/>
    </location>
</feature>
<gene>
    <name evidence="2" type="ORF">ZHAS_00018566</name>
</gene>
<proteinExistence type="predicted"/>
<reference evidence="3" key="2">
    <citation type="submission" date="2020-05" db="UniProtKB">
        <authorList>
            <consortium name="EnsemblMetazoa"/>
        </authorList>
    </citation>
    <scope>IDENTIFICATION</scope>
</reference>
<name>A0A084WJY1_ANOSI</name>
<dbReference type="EMBL" id="KE525348">
    <property type="protein sequence ID" value="KFB50525.1"/>
    <property type="molecule type" value="Genomic_DNA"/>
</dbReference>
<protein>
    <submittedName>
        <fullName evidence="2 3">Uncharacterized protein</fullName>
    </submittedName>
</protein>
<evidence type="ECO:0000313" key="3">
    <source>
        <dbReference type="EnsemblMetazoa" id="ASIC018566-PA"/>
    </source>
</evidence>
<accession>A0A084WJY1</accession>
<dbReference type="VEuPathDB" id="VectorBase:ASIC018566"/>
<feature type="region of interest" description="Disordered" evidence="1">
    <location>
        <begin position="29"/>
        <end position="106"/>
    </location>
</feature>